<dbReference type="GO" id="GO:0003676">
    <property type="term" value="F:nucleic acid binding"/>
    <property type="evidence" value="ECO:0007669"/>
    <property type="project" value="InterPro"/>
</dbReference>
<dbReference type="EMBL" id="BSYR01000035">
    <property type="protein sequence ID" value="GMJ00914.1"/>
    <property type="molecule type" value="Genomic_DNA"/>
</dbReference>
<dbReference type="SUPFAM" id="SSF53098">
    <property type="entry name" value="Ribonuclease H-like"/>
    <property type="match status" value="1"/>
</dbReference>
<organism evidence="2 3">
    <name type="scientific">Hibiscus trionum</name>
    <name type="common">Flower of an hour</name>
    <dbReference type="NCBI Taxonomy" id="183268"/>
    <lineage>
        <taxon>Eukaryota</taxon>
        <taxon>Viridiplantae</taxon>
        <taxon>Streptophyta</taxon>
        <taxon>Embryophyta</taxon>
        <taxon>Tracheophyta</taxon>
        <taxon>Spermatophyta</taxon>
        <taxon>Magnoliopsida</taxon>
        <taxon>eudicotyledons</taxon>
        <taxon>Gunneridae</taxon>
        <taxon>Pentapetalae</taxon>
        <taxon>rosids</taxon>
        <taxon>malvids</taxon>
        <taxon>Malvales</taxon>
        <taxon>Malvaceae</taxon>
        <taxon>Malvoideae</taxon>
        <taxon>Hibiscus</taxon>
    </lineage>
</organism>
<feature type="domain" description="Integrase catalytic" evidence="1">
    <location>
        <begin position="31"/>
        <end position="134"/>
    </location>
</feature>
<dbReference type="InterPro" id="IPR036397">
    <property type="entry name" value="RNaseH_sf"/>
</dbReference>
<comment type="caution">
    <text evidence="2">The sequence shown here is derived from an EMBL/GenBank/DDBJ whole genome shotgun (WGS) entry which is preliminary data.</text>
</comment>
<dbReference type="Gene3D" id="3.30.420.10">
    <property type="entry name" value="Ribonuclease H-like superfamily/Ribonuclease H"/>
    <property type="match status" value="1"/>
</dbReference>
<dbReference type="AlphaFoldDB" id="A0A9W7IVW1"/>
<dbReference type="InterPro" id="IPR001584">
    <property type="entry name" value="Integrase_cat-core"/>
</dbReference>
<dbReference type="PANTHER" id="PTHR35046:SF18">
    <property type="entry name" value="RNA-DIRECTED DNA POLYMERASE"/>
    <property type="match status" value="1"/>
</dbReference>
<accession>A0A9W7IVW1</accession>
<name>A0A9W7IVW1_HIBTR</name>
<gene>
    <name evidence="2" type="ORF">HRI_003760600</name>
</gene>
<keyword evidence="3" id="KW-1185">Reference proteome</keyword>
<dbReference type="GO" id="GO:0015074">
    <property type="term" value="P:DNA integration"/>
    <property type="evidence" value="ECO:0007669"/>
    <property type="project" value="InterPro"/>
</dbReference>
<dbReference type="InterPro" id="IPR012337">
    <property type="entry name" value="RNaseH-like_sf"/>
</dbReference>
<sequence>MRKDVFQFVGNYQVCQRMKVDSLTLAGLFQPLLIPQQVFEDISLDFITRLPKSNGNESIMMVIDRLTKYGHFFPLPRKFDGKAVARIMLHGVIKLHEIPRSMVSDRDHIFTSEIWTELAKMQGTDLCMSSTYHP</sequence>
<evidence type="ECO:0000313" key="3">
    <source>
        <dbReference type="Proteomes" id="UP001165190"/>
    </source>
</evidence>
<proteinExistence type="predicted"/>
<dbReference type="OrthoDB" id="1305153at2759"/>
<dbReference type="PROSITE" id="PS50994">
    <property type="entry name" value="INTEGRASE"/>
    <property type="match status" value="1"/>
</dbReference>
<protein>
    <recommendedName>
        <fullName evidence="1">Integrase catalytic domain-containing protein</fullName>
    </recommendedName>
</protein>
<evidence type="ECO:0000259" key="1">
    <source>
        <dbReference type="PROSITE" id="PS50994"/>
    </source>
</evidence>
<evidence type="ECO:0000313" key="2">
    <source>
        <dbReference type="EMBL" id="GMJ00914.1"/>
    </source>
</evidence>
<dbReference type="Proteomes" id="UP001165190">
    <property type="component" value="Unassembled WGS sequence"/>
</dbReference>
<reference evidence="2" key="1">
    <citation type="submission" date="2023-05" db="EMBL/GenBank/DDBJ databases">
        <title>Genome and transcriptome analyses reveal genes involved in the formation of fine ridges on petal epidermal cells in Hibiscus trionum.</title>
        <authorList>
            <person name="Koshimizu S."/>
            <person name="Masuda S."/>
            <person name="Ishii T."/>
            <person name="Shirasu K."/>
            <person name="Hoshino A."/>
            <person name="Arita M."/>
        </authorList>
    </citation>
    <scope>NUCLEOTIDE SEQUENCE</scope>
    <source>
        <strain evidence="2">Hamamatsu line</strain>
    </source>
</reference>
<dbReference type="PANTHER" id="PTHR35046">
    <property type="entry name" value="ZINC KNUCKLE (CCHC-TYPE) FAMILY PROTEIN"/>
    <property type="match status" value="1"/>
</dbReference>